<feature type="region of interest" description="Disordered" evidence="2">
    <location>
        <begin position="761"/>
        <end position="813"/>
    </location>
</feature>
<evidence type="ECO:0000256" key="2">
    <source>
        <dbReference type="SAM" id="MobiDB-lite"/>
    </source>
</evidence>
<dbReference type="OrthoDB" id="439808at2759"/>
<dbReference type="InterPro" id="IPR012677">
    <property type="entry name" value="Nucleotide-bd_a/b_plait_sf"/>
</dbReference>
<feature type="region of interest" description="Disordered" evidence="2">
    <location>
        <begin position="180"/>
        <end position="205"/>
    </location>
</feature>
<sequence>MPYGTSASRDSSRSRAHGHPFRGEADGASYDHHGATKHRAHVRDDDLDGSSGLKSRSRHFNEYDKHGGDNGYTSYRNQTEAEDGDGFIPTARVTPMPVGVDVGVGVDVDVVRQTYGDPDTVDSRMSVYADDVDDTNDDQMRGMPASQQVAERYGYSAGDDTYASGGMGIGNPSVPVRHSSLGTDTGRASRLSVGHQSPGRLNGNDIASTAARASEPLTWHRSEAAASRDYQPPSMAISHGWESKLGSHKNSDVERYTADPHYATEQQAGYYRQSIPAVDPMSNILRTLFLRIPTNPTVSRKDIHDWFAAFGEVENVLNICLKGICYVMYYDSRCAQKALRQAGKHVMINGCHIGVFPSKHRPGSAKRSPTWDDHQATVLFTLVGENAAMDESARVFFEKYGEIDGFFPFENRENEWVAEYFDIRAAADAISKCHDTEFRGGSLYTTLLWDGSVARPIAVAAASVAEAKAHALQARSYTAKPMHAGSTSIATTEIKSLAKEGLQQSLPEISELAFRRSLTEGVPTAVGAASRVGVPAPALIGLPQMPAMKKRATAANWIGGAESIEMVDAASASLSELAASVHVSETEPSSNLLDRSLSASDSSTANLVSLPTCDDKVIPPVANPKTIEPVDMVARLKLDPSLLQKAQAAKAILQKHHLLGMPSSDHKSEQMGATNPNVAACTVDNVPLNGANADPTVVSMQRSSASGSILTLATRTAAAPDLQAYRDGSQNVGPNLDKLLASKRSLPMSNTTAMPALALASASGSPPYSPLTAVHPMQSTKTASHSQSVAATASLAESPPQTAVESGGEGGGGVHSEGINRLLGILAQVQKGTPSSSEATAASAAERGLL</sequence>
<dbReference type="InterPro" id="IPR035979">
    <property type="entry name" value="RBD_domain_sf"/>
</dbReference>
<feature type="domain" description="RRM" evidence="3">
    <location>
        <begin position="286"/>
        <end position="370"/>
    </location>
</feature>
<evidence type="ECO:0000256" key="1">
    <source>
        <dbReference type="PROSITE-ProRule" id="PRU00176"/>
    </source>
</evidence>
<dbReference type="Pfam" id="PF00076">
    <property type="entry name" value="RRM_1"/>
    <property type="match status" value="1"/>
</dbReference>
<dbReference type="InterPro" id="IPR000504">
    <property type="entry name" value="RRM_dom"/>
</dbReference>
<feature type="compositionally biased region" description="Low complexity" evidence="2">
    <location>
        <begin position="835"/>
        <end position="850"/>
    </location>
</feature>
<comment type="caution">
    <text evidence="4">The sequence shown here is derived from an EMBL/GenBank/DDBJ whole genome shotgun (WGS) entry which is preliminary data.</text>
</comment>
<dbReference type="SUPFAM" id="SSF54928">
    <property type="entry name" value="RNA-binding domain, RBD"/>
    <property type="match status" value="1"/>
</dbReference>
<dbReference type="AlphaFoldDB" id="A0A9W8CRW9"/>
<feature type="region of interest" description="Disordered" evidence="2">
    <location>
        <begin position="1"/>
        <end position="84"/>
    </location>
</feature>
<dbReference type="PROSITE" id="PS50102">
    <property type="entry name" value="RRM"/>
    <property type="match status" value="1"/>
</dbReference>
<accession>A0A9W8CRW9</accession>
<protein>
    <recommendedName>
        <fullName evidence="3">RRM domain-containing protein</fullName>
    </recommendedName>
</protein>
<dbReference type="EMBL" id="JANBOJ010000073">
    <property type="protein sequence ID" value="KAJ1723264.1"/>
    <property type="molecule type" value="Genomic_DNA"/>
</dbReference>
<evidence type="ECO:0000313" key="4">
    <source>
        <dbReference type="EMBL" id="KAJ1723264.1"/>
    </source>
</evidence>
<reference evidence="4" key="1">
    <citation type="submission" date="2022-07" db="EMBL/GenBank/DDBJ databases">
        <title>Phylogenomic reconstructions and comparative analyses of Kickxellomycotina fungi.</title>
        <authorList>
            <person name="Reynolds N.K."/>
            <person name="Stajich J.E."/>
            <person name="Barry K."/>
            <person name="Grigoriev I.V."/>
            <person name="Crous P."/>
            <person name="Smith M.E."/>
        </authorList>
    </citation>
    <scope>NUCLEOTIDE SEQUENCE</scope>
    <source>
        <strain evidence="4">NBRC 32514</strain>
    </source>
</reference>
<dbReference type="Proteomes" id="UP001149813">
    <property type="component" value="Unassembled WGS sequence"/>
</dbReference>
<dbReference type="GO" id="GO:0003723">
    <property type="term" value="F:RNA binding"/>
    <property type="evidence" value="ECO:0007669"/>
    <property type="project" value="UniProtKB-UniRule"/>
</dbReference>
<dbReference type="Gene3D" id="3.30.70.330">
    <property type="match status" value="1"/>
</dbReference>
<gene>
    <name evidence="4" type="ORF">LPJ53_002362</name>
</gene>
<keyword evidence="5" id="KW-1185">Reference proteome</keyword>
<dbReference type="SMART" id="SM00360">
    <property type="entry name" value="RRM"/>
    <property type="match status" value="1"/>
</dbReference>
<organism evidence="4 5">
    <name type="scientific">Coemansia erecta</name>
    <dbReference type="NCBI Taxonomy" id="147472"/>
    <lineage>
        <taxon>Eukaryota</taxon>
        <taxon>Fungi</taxon>
        <taxon>Fungi incertae sedis</taxon>
        <taxon>Zoopagomycota</taxon>
        <taxon>Kickxellomycotina</taxon>
        <taxon>Kickxellomycetes</taxon>
        <taxon>Kickxellales</taxon>
        <taxon>Kickxellaceae</taxon>
        <taxon>Coemansia</taxon>
    </lineage>
</organism>
<name>A0A9W8CRW9_9FUNG</name>
<evidence type="ECO:0000259" key="3">
    <source>
        <dbReference type="PROSITE" id="PS50102"/>
    </source>
</evidence>
<feature type="compositionally biased region" description="Basic and acidic residues" evidence="2">
    <location>
        <begin position="21"/>
        <end position="34"/>
    </location>
</feature>
<feature type="region of interest" description="Disordered" evidence="2">
    <location>
        <begin position="831"/>
        <end position="850"/>
    </location>
</feature>
<feature type="compositionally biased region" description="Basic and acidic residues" evidence="2">
    <location>
        <begin position="59"/>
        <end position="68"/>
    </location>
</feature>
<keyword evidence="1" id="KW-0694">RNA-binding</keyword>
<feature type="compositionally biased region" description="Polar residues" evidence="2">
    <location>
        <begin position="777"/>
        <end position="791"/>
    </location>
</feature>
<proteinExistence type="predicted"/>
<evidence type="ECO:0000313" key="5">
    <source>
        <dbReference type="Proteomes" id="UP001149813"/>
    </source>
</evidence>